<evidence type="ECO:0000256" key="2">
    <source>
        <dbReference type="ARBA" id="ARBA00010992"/>
    </source>
</evidence>
<evidence type="ECO:0000256" key="8">
    <source>
        <dbReference type="SAM" id="MobiDB-lite"/>
    </source>
</evidence>
<comment type="subcellular location">
    <subcellularLocation>
        <location evidence="1">Membrane</location>
        <topology evidence="1">Multi-pass membrane protein</topology>
    </subcellularLocation>
</comment>
<keyword evidence="4 9" id="KW-0812">Transmembrane</keyword>
<dbReference type="InterPro" id="IPR003663">
    <property type="entry name" value="Sugar/inositol_transpt"/>
</dbReference>
<evidence type="ECO:0000256" key="7">
    <source>
        <dbReference type="RuleBase" id="RU003346"/>
    </source>
</evidence>
<evidence type="ECO:0000256" key="5">
    <source>
        <dbReference type="ARBA" id="ARBA00022989"/>
    </source>
</evidence>
<feature type="transmembrane region" description="Helical" evidence="9">
    <location>
        <begin position="206"/>
        <end position="228"/>
    </location>
</feature>
<feature type="transmembrane region" description="Helical" evidence="9">
    <location>
        <begin position="473"/>
        <end position="493"/>
    </location>
</feature>
<feature type="transmembrane region" description="Helical" evidence="9">
    <location>
        <begin position="296"/>
        <end position="319"/>
    </location>
</feature>
<feature type="region of interest" description="Disordered" evidence="8">
    <location>
        <begin position="1"/>
        <end position="29"/>
    </location>
</feature>
<feature type="transmembrane region" description="Helical" evidence="9">
    <location>
        <begin position="363"/>
        <end position="387"/>
    </location>
</feature>
<comment type="caution">
    <text evidence="11">The sequence shown here is derived from an EMBL/GenBank/DDBJ whole genome shotgun (WGS) entry which is preliminary data.</text>
</comment>
<dbReference type="EMBL" id="JAODUP010000103">
    <property type="protein sequence ID" value="KAK2162123.1"/>
    <property type="molecule type" value="Genomic_DNA"/>
</dbReference>
<dbReference type="CDD" id="cd17360">
    <property type="entry name" value="MFS_HMIT_like"/>
    <property type="match status" value="1"/>
</dbReference>
<protein>
    <recommendedName>
        <fullName evidence="10">Major facilitator superfamily (MFS) profile domain-containing protein</fullName>
    </recommendedName>
</protein>
<dbReference type="PROSITE" id="PS00216">
    <property type="entry name" value="SUGAR_TRANSPORT_1"/>
    <property type="match status" value="1"/>
</dbReference>
<feature type="transmembrane region" description="Helical" evidence="9">
    <location>
        <begin position="544"/>
        <end position="562"/>
    </location>
</feature>
<dbReference type="NCBIfam" id="TIGR00879">
    <property type="entry name" value="SP"/>
    <property type="match status" value="1"/>
</dbReference>
<evidence type="ECO:0000256" key="4">
    <source>
        <dbReference type="ARBA" id="ARBA00022692"/>
    </source>
</evidence>
<dbReference type="InterPro" id="IPR050814">
    <property type="entry name" value="Myo-inositol_Transporter"/>
</dbReference>
<dbReference type="PRINTS" id="PR00171">
    <property type="entry name" value="SUGRTRNSPORT"/>
</dbReference>
<organism evidence="11 12">
    <name type="scientific">Paralvinella palmiformis</name>
    <dbReference type="NCBI Taxonomy" id="53620"/>
    <lineage>
        <taxon>Eukaryota</taxon>
        <taxon>Metazoa</taxon>
        <taxon>Spiralia</taxon>
        <taxon>Lophotrochozoa</taxon>
        <taxon>Annelida</taxon>
        <taxon>Polychaeta</taxon>
        <taxon>Sedentaria</taxon>
        <taxon>Canalipalpata</taxon>
        <taxon>Terebellida</taxon>
        <taxon>Terebelliformia</taxon>
        <taxon>Alvinellidae</taxon>
        <taxon>Paralvinella</taxon>
    </lineage>
</organism>
<comment type="similarity">
    <text evidence="2 7">Belongs to the major facilitator superfamily. Sugar transporter (TC 2.A.1.1) family.</text>
</comment>
<dbReference type="SUPFAM" id="SSF103473">
    <property type="entry name" value="MFS general substrate transporter"/>
    <property type="match status" value="1"/>
</dbReference>
<dbReference type="Gene3D" id="1.20.1250.20">
    <property type="entry name" value="MFS general substrate transporter like domains"/>
    <property type="match status" value="2"/>
</dbReference>
<evidence type="ECO:0000256" key="6">
    <source>
        <dbReference type="ARBA" id="ARBA00023136"/>
    </source>
</evidence>
<proteinExistence type="inferred from homology"/>
<evidence type="ECO:0000256" key="3">
    <source>
        <dbReference type="ARBA" id="ARBA00022448"/>
    </source>
</evidence>
<evidence type="ECO:0000313" key="11">
    <source>
        <dbReference type="EMBL" id="KAK2162123.1"/>
    </source>
</evidence>
<dbReference type="InterPro" id="IPR020846">
    <property type="entry name" value="MFS_dom"/>
</dbReference>
<dbReference type="PROSITE" id="PS00217">
    <property type="entry name" value="SUGAR_TRANSPORT_2"/>
    <property type="match status" value="1"/>
</dbReference>
<dbReference type="InterPro" id="IPR005828">
    <property type="entry name" value="MFS_sugar_transport-like"/>
</dbReference>
<evidence type="ECO:0000256" key="9">
    <source>
        <dbReference type="SAM" id="Phobius"/>
    </source>
</evidence>
<dbReference type="AlphaFoldDB" id="A0AAD9JZ22"/>
<dbReference type="InterPro" id="IPR005829">
    <property type="entry name" value="Sugar_transporter_CS"/>
</dbReference>
<dbReference type="GO" id="GO:0016324">
    <property type="term" value="C:apical plasma membrane"/>
    <property type="evidence" value="ECO:0007669"/>
    <property type="project" value="TreeGrafter"/>
</dbReference>
<keyword evidence="12" id="KW-1185">Reference proteome</keyword>
<dbReference type="GO" id="GO:0005366">
    <property type="term" value="F:myo-inositol:proton symporter activity"/>
    <property type="evidence" value="ECO:0007669"/>
    <property type="project" value="TreeGrafter"/>
</dbReference>
<dbReference type="FunFam" id="1.20.1250.20:FF:000177">
    <property type="entry name" value="proton myo-inositol cotransporter isoform X1"/>
    <property type="match status" value="1"/>
</dbReference>
<feature type="transmembrane region" description="Helical" evidence="9">
    <location>
        <begin position="49"/>
        <end position="67"/>
    </location>
</feature>
<feature type="transmembrane region" description="Helical" evidence="9">
    <location>
        <begin position="120"/>
        <end position="138"/>
    </location>
</feature>
<feature type="transmembrane region" description="Helical" evidence="9">
    <location>
        <begin position="87"/>
        <end position="108"/>
    </location>
</feature>
<evidence type="ECO:0000256" key="1">
    <source>
        <dbReference type="ARBA" id="ARBA00004141"/>
    </source>
</evidence>
<dbReference type="InterPro" id="IPR036259">
    <property type="entry name" value="MFS_trans_sf"/>
</dbReference>
<evidence type="ECO:0000313" key="12">
    <source>
        <dbReference type="Proteomes" id="UP001208570"/>
    </source>
</evidence>
<keyword evidence="5 9" id="KW-1133">Transmembrane helix</keyword>
<dbReference type="PROSITE" id="PS50850">
    <property type="entry name" value="MFS"/>
    <property type="match status" value="1"/>
</dbReference>
<accession>A0AAD9JZ22</accession>
<feature type="transmembrane region" description="Helical" evidence="9">
    <location>
        <begin position="334"/>
        <end position="356"/>
    </location>
</feature>
<dbReference type="PANTHER" id="PTHR48020:SF12">
    <property type="entry name" value="PROTON MYO-INOSITOL COTRANSPORTER"/>
    <property type="match status" value="1"/>
</dbReference>
<dbReference type="PANTHER" id="PTHR48020">
    <property type="entry name" value="PROTON MYO-INOSITOL COTRANSPORTER"/>
    <property type="match status" value="1"/>
</dbReference>
<gene>
    <name evidence="11" type="ORF">LSH36_103g02005</name>
</gene>
<feature type="transmembrane region" description="Helical" evidence="9">
    <location>
        <begin position="144"/>
        <end position="166"/>
    </location>
</feature>
<feature type="domain" description="Major facilitator superfamily (MFS) profile" evidence="10">
    <location>
        <begin position="54"/>
        <end position="566"/>
    </location>
</feature>
<sequence length="621" mass="68356">MDPPLPMPLKSEPEITSNDVRSTDGQNSKYTENTTLKVDQIPERTRTPAFVYTLTFSSAIGGFLFGYDTGVISGAMILLRDVFVLNSVWQELVVSVTIGAAAVFAIFGGFLNNVFGRKPVILIASVIFTAGSICMGIANNKELLLLGRLIVGAGIGLTSMTVPMYIAECAPMFIRGRLVSVNVAMIAGGQFIANVVDGIFSFNITGWRYMLGLAAVPSFIQFMIFIFMPESPRWLIVKGKEELARLVLQKIRGEADIEEEFHSIKQNCVDMEEELKVRGGSPIIWQMLMIPSTRRALILGCSLQMIQQVVGINTVMYYSATIIKMSGVKSSETAIWLSALTAFVNFLFTFVGLYLVERIGRRPLTICSLIGAIISLAWLAIGFNLVAVHSAPVTVSEDDNRTTCLSYRTCNSCMMDQFCGYCYVDTSMGPVNGSCLSTTYDNPLTASSGRCSRILDEQAPGLSWAYDYCPTQYAWMCMVGLVLYLAFFAPGMGPMPWTINSEIYPLWARSTGNAAATCVNWIFNLAVSMSFLSLTETLTRYGTFWLYACLATLGAIFLALFLPETKGKSLEEVEGLFAQPWYGGSNSQPVIPYDDKTVQYVHIRGLNRDGRESELDSPDDT</sequence>
<name>A0AAD9JZ22_9ANNE</name>
<keyword evidence="3 7" id="KW-0813">Transport</keyword>
<keyword evidence="6 9" id="KW-0472">Membrane</keyword>
<dbReference type="Proteomes" id="UP001208570">
    <property type="component" value="Unassembled WGS sequence"/>
</dbReference>
<dbReference type="Pfam" id="PF00083">
    <property type="entry name" value="Sugar_tr"/>
    <property type="match status" value="2"/>
</dbReference>
<evidence type="ECO:0000259" key="10">
    <source>
        <dbReference type="PROSITE" id="PS50850"/>
    </source>
</evidence>
<reference evidence="11" key="1">
    <citation type="journal article" date="2023" name="Mol. Biol. Evol.">
        <title>Third-Generation Sequencing Reveals the Adaptive Role of the Epigenome in Three Deep-Sea Polychaetes.</title>
        <authorList>
            <person name="Perez M."/>
            <person name="Aroh O."/>
            <person name="Sun Y."/>
            <person name="Lan Y."/>
            <person name="Juniper S.K."/>
            <person name="Young C.R."/>
            <person name="Angers B."/>
            <person name="Qian P.Y."/>
        </authorList>
    </citation>
    <scope>NUCLEOTIDE SEQUENCE</scope>
    <source>
        <strain evidence="11">P08H-3</strain>
    </source>
</reference>
<feature type="transmembrane region" description="Helical" evidence="9">
    <location>
        <begin position="514"/>
        <end position="532"/>
    </location>
</feature>
<feature type="transmembrane region" description="Helical" evidence="9">
    <location>
        <begin position="178"/>
        <end position="200"/>
    </location>
</feature>
<feature type="compositionally biased region" description="Polar residues" evidence="8">
    <location>
        <begin position="14"/>
        <end position="29"/>
    </location>
</feature>